<dbReference type="RefSeq" id="WP_090635166.1">
    <property type="nucleotide sequence ID" value="NZ_CVRB01000003.1"/>
</dbReference>
<protein>
    <submittedName>
        <fullName evidence="4">Transposase, IS605 OrfB family protein</fullName>
    </submittedName>
</protein>
<keyword evidence="5" id="KW-1185">Reference proteome</keyword>
<dbReference type="GO" id="GO:0003677">
    <property type="term" value="F:DNA binding"/>
    <property type="evidence" value="ECO:0007669"/>
    <property type="project" value="UniProtKB-KW"/>
</dbReference>
<feature type="coiled-coil region" evidence="2">
    <location>
        <begin position="299"/>
        <end position="326"/>
    </location>
</feature>
<evidence type="ECO:0000313" key="4">
    <source>
        <dbReference type="EMBL" id="CRK82852.1"/>
    </source>
</evidence>
<dbReference type="InterPro" id="IPR010095">
    <property type="entry name" value="Cas12f1-like_TNB"/>
</dbReference>
<evidence type="ECO:0000256" key="2">
    <source>
        <dbReference type="SAM" id="Coils"/>
    </source>
</evidence>
<proteinExistence type="predicted"/>
<evidence type="ECO:0000259" key="3">
    <source>
        <dbReference type="Pfam" id="PF07282"/>
    </source>
</evidence>
<evidence type="ECO:0000313" key="5">
    <source>
        <dbReference type="Proteomes" id="UP000199087"/>
    </source>
</evidence>
<name>A0A0U1NYI3_9BACI</name>
<keyword evidence="1" id="KW-0238">DNA-binding</keyword>
<gene>
    <name evidence="4" type="ORF">BN000_02804</name>
</gene>
<dbReference type="Proteomes" id="UP000199087">
    <property type="component" value="Unassembled WGS sequence"/>
</dbReference>
<evidence type="ECO:0000256" key="1">
    <source>
        <dbReference type="ARBA" id="ARBA00023125"/>
    </source>
</evidence>
<dbReference type="STRING" id="1499688.BN000_02804"/>
<keyword evidence="2" id="KW-0175">Coiled coil</keyword>
<accession>A0A0U1NYI3</accession>
<feature type="domain" description="Cas12f1-like TNB" evidence="3">
    <location>
        <begin position="360"/>
        <end position="420"/>
    </location>
</feature>
<dbReference type="Pfam" id="PF07282">
    <property type="entry name" value="Cas12f1-like_TNB"/>
    <property type="match status" value="1"/>
</dbReference>
<dbReference type="OrthoDB" id="1652909at2"/>
<sequence length="470" mass="54714">MSEEEKRESTPTFTATIRLKTPPKQVKHLLMLSDCARQLYNACLGEGIKRLHRLQHTTLYRETVQLPKTKKFKTQRSSQFKFLNETFGFKDLFNAFGIKTKNDSKFIVEHLGTHVCQKIATRAFKAVQKVALKQAKRVFFKSKGEFVSFEGKNNETFLTYSNGYVFIGDMTLKCLINPKDKWLQHALQHRVKFCRIISKIIKGNPHFYVQLILEGYPYQKVKMGDETMGLDIGPSTIAMVSDTKAELKEFCKKVVKIDKEKRVIQRRLDRQRKANNPQHYNVNGTIKKGKKVWKNSKRYIKTKNELAEMERKLAETRKMLHGWETNRVIERANTVKLEKLSYIAFQKLYGKSVGRKAPSMFVKMLKRKMMAYGGTVQEFSTYSTKLSQTCLCGTIKKKRLKDRWHVCECGIHAQRDLFSAFLAKHVTKSHKLSLKEAKKEWDKIKPLLETCVSDLKEMKKERKLISTFGV</sequence>
<organism evidence="4 5">
    <name type="scientific">Neobacillus massiliamazoniensis</name>
    <dbReference type="NCBI Taxonomy" id="1499688"/>
    <lineage>
        <taxon>Bacteria</taxon>
        <taxon>Bacillati</taxon>
        <taxon>Bacillota</taxon>
        <taxon>Bacilli</taxon>
        <taxon>Bacillales</taxon>
        <taxon>Bacillaceae</taxon>
        <taxon>Neobacillus</taxon>
    </lineage>
</organism>
<dbReference type="AlphaFoldDB" id="A0A0U1NYI3"/>
<reference evidence="5" key="1">
    <citation type="submission" date="2015-05" db="EMBL/GenBank/DDBJ databases">
        <authorList>
            <person name="Urmite Genomes"/>
        </authorList>
    </citation>
    <scope>NUCLEOTIDE SEQUENCE [LARGE SCALE GENOMIC DNA]</scope>
    <source>
        <strain evidence="5">LF1</strain>
    </source>
</reference>
<dbReference type="EMBL" id="CVRB01000003">
    <property type="protein sequence ID" value="CRK82852.1"/>
    <property type="molecule type" value="Genomic_DNA"/>
</dbReference>